<evidence type="ECO:0000259" key="1">
    <source>
        <dbReference type="Pfam" id="PF01844"/>
    </source>
</evidence>
<evidence type="ECO:0000313" key="2">
    <source>
        <dbReference type="EMBL" id="USQ95884.1"/>
    </source>
</evidence>
<sequence length="224" mass="24735">MTNPKSPPGKTSASVIELSEILNRLGNQVRGSVGETFRNPAGVYMKMMNLRAHDPDVKSAGKVGLMSGGKGDELVWNEFAHQPELLRKVAAAIRIAVEQGALAGDRSDEDDDVMEAAEGRVLTRLHRYKERDRKLVDTKKARVLRSTGALVCEVCTFDFSKRYGPRGAGFIEAHHKKPVHTLPEDGKTREEDLALVCANCHRMIHASRPWLSLDELRAILVEGA</sequence>
<keyword evidence="3" id="KW-1185">Reference proteome</keyword>
<reference evidence="2 3" key="1">
    <citation type="submission" date="2022-04" db="EMBL/GenBank/DDBJ databases">
        <title>Genome sequence of soybean root-associated Caulobacter segnis RL271.</title>
        <authorList>
            <person name="Longley R."/>
            <person name="Bonito G."/>
            <person name="Trigodet F."/>
            <person name="Crosson S."/>
            <person name="Fiebig A."/>
        </authorList>
    </citation>
    <scope>NUCLEOTIDE SEQUENCE [LARGE SCALE GENOMIC DNA]</scope>
    <source>
        <strain evidence="2 3">RL271</strain>
    </source>
</reference>
<feature type="domain" description="HNH" evidence="1">
    <location>
        <begin position="152"/>
        <end position="206"/>
    </location>
</feature>
<dbReference type="Proteomes" id="UP001057520">
    <property type="component" value="Chromosome"/>
</dbReference>
<gene>
    <name evidence="2" type="ORF">MZV50_25670</name>
</gene>
<keyword evidence="2" id="KW-0378">Hydrolase</keyword>
<keyword evidence="2" id="KW-0540">Nuclease</keyword>
<dbReference type="GO" id="GO:0004519">
    <property type="term" value="F:endonuclease activity"/>
    <property type="evidence" value="ECO:0007669"/>
    <property type="project" value="UniProtKB-KW"/>
</dbReference>
<dbReference type="Pfam" id="PF01844">
    <property type="entry name" value="HNH"/>
    <property type="match status" value="1"/>
</dbReference>
<dbReference type="InterPro" id="IPR002711">
    <property type="entry name" value="HNH"/>
</dbReference>
<protein>
    <submittedName>
        <fullName evidence="2">HNH endonuclease</fullName>
    </submittedName>
</protein>
<dbReference type="EMBL" id="CP096040">
    <property type="protein sequence ID" value="USQ95884.1"/>
    <property type="molecule type" value="Genomic_DNA"/>
</dbReference>
<proteinExistence type="predicted"/>
<keyword evidence="2" id="KW-0255">Endonuclease</keyword>
<organism evidence="2 3">
    <name type="scientific">Caulobacter segnis</name>
    <dbReference type="NCBI Taxonomy" id="88688"/>
    <lineage>
        <taxon>Bacteria</taxon>
        <taxon>Pseudomonadati</taxon>
        <taxon>Pseudomonadota</taxon>
        <taxon>Alphaproteobacteria</taxon>
        <taxon>Caulobacterales</taxon>
        <taxon>Caulobacteraceae</taxon>
        <taxon>Caulobacter</taxon>
    </lineage>
</organism>
<name>A0ABY4ZTC3_9CAUL</name>
<evidence type="ECO:0000313" key="3">
    <source>
        <dbReference type="Proteomes" id="UP001057520"/>
    </source>
</evidence>
<accession>A0ABY4ZTC3</accession>
<dbReference type="InterPro" id="IPR003615">
    <property type="entry name" value="HNH_nuc"/>
</dbReference>
<dbReference type="CDD" id="cd00085">
    <property type="entry name" value="HNHc"/>
    <property type="match status" value="1"/>
</dbReference>